<sequence>MAQVRSRNILVSARTYYLNSKSFSTIVPFPLLRNESSVSRGLWRGCSLFRLIKALGSSASIRPAESRKKISKEREKREVDRNIFRRSRLCLNYSERCAANTEKWHEKFTPRARYKASDLLAKLLKAETHVIKIGEKVCLAKWDGPAPTIISLLLRRSRLAAKGARSLRFASRTPTMHSFCVPDISFYETRQLHNVMEFSCLCVLCSCMCRTSARSPFPSPLAFSPQFPSSRVGVALHSRDFSTSALVFIPQKGRPPLDRDIRHPREKQTHRCCSSHAISRKTSLPATRGIDCKRQIVFARRKGFGSSVPSPIPPPPLPGSSSHVKE</sequence>
<dbReference type="EMBL" id="JADYXP020000001">
    <property type="protein sequence ID" value="KAL0133022.1"/>
    <property type="molecule type" value="Genomic_DNA"/>
</dbReference>
<evidence type="ECO:0008006" key="4">
    <source>
        <dbReference type="Google" id="ProtNLM"/>
    </source>
</evidence>
<name>A0AAW2H0F2_9HYME</name>
<evidence type="ECO:0000256" key="1">
    <source>
        <dbReference type="SAM" id="MobiDB-lite"/>
    </source>
</evidence>
<proteinExistence type="predicted"/>
<comment type="caution">
    <text evidence="2">The sequence shown here is derived from an EMBL/GenBank/DDBJ whole genome shotgun (WGS) entry which is preliminary data.</text>
</comment>
<protein>
    <recommendedName>
        <fullName evidence="4">Ribosomal protein S14</fullName>
    </recommendedName>
</protein>
<dbReference type="Proteomes" id="UP001430953">
    <property type="component" value="Unassembled WGS sequence"/>
</dbReference>
<dbReference type="AlphaFoldDB" id="A0AAW2H0F2"/>
<organism evidence="2 3">
    <name type="scientific">Cardiocondyla obscurior</name>
    <dbReference type="NCBI Taxonomy" id="286306"/>
    <lineage>
        <taxon>Eukaryota</taxon>
        <taxon>Metazoa</taxon>
        <taxon>Ecdysozoa</taxon>
        <taxon>Arthropoda</taxon>
        <taxon>Hexapoda</taxon>
        <taxon>Insecta</taxon>
        <taxon>Pterygota</taxon>
        <taxon>Neoptera</taxon>
        <taxon>Endopterygota</taxon>
        <taxon>Hymenoptera</taxon>
        <taxon>Apocrita</taxon>
        <taxon>Aculeata</taxon>
        <taxon>Formicoidea</taxon>
        <taxon>Formicidae</taxon>
        <taxon>Myrmicinae</taxon>
        <taxon>Cardiocondyla</taxon>
    </lineage>
</organism>
<keyword evidence="3" id="KW-1185">Reference proteome</keyword>
<evidence type="ECO:0000313" key="3">
    <source>
        <dbReference type="Proteomes" id="UP001430953"/>
    </source>
</evidence>
<gene>
    <name evidence="2" type="ORF">PUN28_000634</name>
</gene>
<accession>A0AAW2H0F2</accession>
<evidence type="ECO:0000313" key="2">
    <source>
        <dbReference type="EMBL" id="KAL0133022.1"/>
    </source>
</evidence>
<reference evidence="2 3" key="1">
    <citation type="submission" date="2023-03" db="EMBL/GenBank/DDBJ databases">
        <title>High recombination rates correlate with genetic variation in Cardiocondyla obscurior ants.</title>
        <authorList>
            <person name="Errbii M."/>
        </authorList>
    </citation>
    <scope>NUCLEOTIDE SEQUENCE [LARGE SCALE GENOMIC DNA]</scope>
    <source>
        <strain evidence="2">Alpha-2009</strain>
        <tissue evidence="2">Whole body</tissue>
    </source>
</reference>
<feature type="region of interest" description="Disordered" evidence="1">
    <location>
        <begin position="303"/>
        <end position="326"/>
    </location>
</feature>